<keyword evidence="4 6" id="KW-0862">Zinc</keyword>
<gene>
    <name evidence="6" type="primary">dabA</name>
    <name evidence="7" type="ORF">A6P07_03915</name>
</gene>
<dbReference type="AlphaFoldDB" id="A0A1C2IPF2"/>
<name>A0A1C2IPF2_ACITH</name>
<protein>
    <recommendedName>
        <fullName evidence="6">Probable inorganic carbon transporter subunit DabA</fullName>
    </recommendedName>
</protein>
<evidence type="ECO:0000256" key="6">
    <source>
        <dbReference type="HAMAP-Rule" id="MF_01871"/>
    </source>
</evidence>
<dbReference type="GO" id="GO:0005886">
    <property type="term" value="C:plasma membrane"/>
    <property type="evidence" value="ECO:0007669"/>
    <property type="project" value="UniProtKB-SubCell"/>
</dbReference>
<reference evidence="7 8" key="1">
    <citation type="journal article" date="2016" name="Int. J. Mol. Sci.">
        <title>Comparative genomics of the extreme acidophile Acidithiobacillus thiooxidans reveals intraspecific divergence and niche adaptation.</title>
        <authorList>
            <person name="Zhang X."/>
            <person name="Feng X."/>
            <person name="Tao J."/>
            <person name="Ma L."/>
            <person name="Xiao Y."/>
            <person name="Liang Y."/>
            <person name="Liu X."/>
            <person name="Yin H."/>
        </authorList>
    </citation>
    <scope>NUCLEOTIDE SEQUENCE [LARGE SCALE GENOMIC DNA]</scope>
    <source>
        <strain evidence="7 8">A02</strain>
    </source>
</reference>
<comment type="similarity">
    <text evidence="6">Belongs to the inorganic carbon transporter (TC 9.A.2) DabA family.</text>
</comment>
<dbReference type="STRING" id="930.GCA_002079865_00459"/>
<comment type="function">
    <text evidence="6">Part of an energy-coupled inorganic carbon pump.</text>
</comment>
<evidence type="ECO:0000256" key="4">
    <source>
        <dbReference type="ARBA" id="ARBA00022833"/>
    </source>
</evidence>
<dbReference type="GO" id="GO:0008270">
    <property type="term" value="F:zinc ion binding"/>
    <property type="evidence" value="ECO:0007669"/>
    <property type="project" value="UniProtKB-UniRule"/>
</dbReference>
<evidence type="ECO:0000256" key="3">
    <source>
        <dbReference type="ARBA" id="ARBA00022723"/>
    </source>
</evidence>
<comment type="subunit">
    <text evidence="6">Forms a complex with DabB.</text>
</comment>
<keyword evidence="3 6" id="KW-0479">Metal-binding</keyword>
<feature type="binding site" evidence="6">
    <location>
        <position position="513"/>
    </location>
    <ligand>
        <name>Zn(2+)</name>
        <dbReference type="ChEBI" id="CHEBI:29105"/>
    </ligand>
</feature>
<feature type="binding site" evidence="6">
    <location>
        <position position="498"/>
    </location>
    <ligand>
        <name>Zn(2+)</name>
        <dbReference type="ChEBI" id="CHEBI:29105"/>
    </ligand>
</feature>
<evidence type="ECO:0000313" key="8">
    <source>
        <dbReference type="Proteomes" id="UP000094893"/>
    </source>
</evidence>
<sequence>MNTSNTVNTEQLFDRVMRRIAPVWPLDSFVAVNPYWGFADQPFSQVAAQLQETVGERVLMDRRWYADLLQTGKLDMADILQAAEDLGQSTDEGDWRAYLREDPELPMRLPRLPELMDRRGHASISQYVVEQISHFLAAYYDRGQSLWSFPKDNRLGLYATWRQYTLTDRSLGPLGLKKIRPGLLAMPADAAQARIWALQHLAIPTTAEEAYLLVLLKSVGGWASWCRYLLWQAELQGDQQEDLADLLTIRMVWEALLRQVAQPKIIERWRKQIEGWIVDNKTSDNANAERGEVLLRATEIAYRRQVATKIRRSPAQKSQSKAQVQAAFCIDVRSEVFRRHLEGVLPSLETIGFAGFFGVLMDYQRQGDAGARTQSPVLLNPSVHVQEEAPEAVIQNRFRRLRRGAAWKQFKLSASSCFSFVETAGLSYVGKLLADSLGWHRASVPPDEAGLNAAERASLQCVLPGSLTLQERTAMAEFILNGLGLNRGMAPMVLLVGHGSSTTNNPHRAGLDCGACAGQTGEVNAKAAARLLNDAGVREALVQKGWDIKPDTCFVPALHDTTTDQVEILGEWNNPRLDNPLLEEVREALAKAANLTRLERILRLEANLQDQDAVAKNMNFRGRDWSQVRPEWALAGNAAFIAAPRWRTREMNLGGRAFLHDYDVAKDPDFAVLTLIMRAPLIVANWINMQYYGSIVDNQRQGCGNKVLHNVVGGTIGVLEGNGGDLRIGLSEQSLRDSNGGLQHEPLRLSAFIEAPTEVMDRIIGNSTILGQLVDNRWLTIVQIAPDGSLFERRAKNQWVLM</sequence>
<evidence type="ECO:0000313" key="7">
    <source>
        <dbReference type="EMBL" id="OCX75840.1"/>
    </source>
</evidence>
<dbReference type="PANTHER" id="PTHR38344">
    <property type="entry name" value="UPF0753 PROTEIN AQ_863"/>
    <property type="match status" value="1"/>
</dbReference>
<dbReference type="PANTHER" id="PTHR38344:SF1">
    <property type="entry name" value="INORGANIC CARBON TRANSPORTER SUBUNIT DABA-RELATED"/>
    <property type="match status" value="1"/>
</dbReference>
<proteinExistence type="inferred from homology"/>
<dbReference type="HAMAP" id="MF_01871">
    <property type="entry name" value="DabA"/>
    <property type="match status" value="1"/>
</dbReference>
<comment type="cofactor">
    <cofactor evidence="6">
        <name>Zn(2+)</name>
        <dbReference type="ChEBI" id="CHEBI:29105"/>
    </cofactor>
</comment>
<evidence type="ECO:0000256" key="1">
    <source>
        <dbReference type="ARBA" id="ARBA00022448"/>
    </source>
</evidence>
<keyword evidence="2 6" id="KW-1003">Cell membrane</keyword>
<dbReference type="EMBL" id="LWSA01000032">
    <property type="protein sequence ID" value="OCX75840.1"/>
    <property type="molecule type" value="Genomic_DNA"/>
</dbReference>
<dbReference type="Pfam" id="PF10070">
    <property type="entry name" value="DabA"/>
    <property type="match status" value="1"/>
</dbReference>
<keyword evidence="5 6" id="KW-0472">Membrane</keyword>
<keyword evidence="1 6" id="KW-0813">Transport</keyword>
<evidence type="ECO:0000256" key="2">
    <source>
        <dbReference type="ARBA" id="ARBA00022475"/>
    </source>
</evidence>
<dbReference type="eggNOG" id="COG3002">
    <property type="taxonomic scope" value="Bacteria"/>
</dbReference>
<feature type="binding site" evidence="6">
    <location>
        <position position="329"/>
    </location>
    <ligand>
        <name>Zn(2+)</name>
        <dbReference type="ChEBI" id="CHEBI:29105"/>
    </ligand>
</feature>
<comment type="caution">
    <text evidence="7">The sequence shown here is derived from an EMBL/GenBank/DDBJ whole genome shotgun (WGS) entry which is preliminary data.</text>
</comment>
<comment type="subcellular location">
    <subcellularLocation>
        <location evidence="6">Cell membrane</location>
        <topology evidence="6">Peripheral membrane protein</topology>
    </subcellularLocation>
</comment>
<dbReference type="InterPro" id="IPR018752">
    <property type="entry name" value="DabA"/>
</dbReference>
<evidence type="ECO:0000256" key="5">
    <source>
        <dbReference type="ARBA" id="ARBA00023136"/>
    </source>
</evidence>
<dbReference type="Proteomes" id="UP000094893">
    <property type="component" value="Unassembled WGS sequence"/>
</dbReference>
<feature type="binding site" evidence="6">
    <location>
        <position position="331"/>
    </location>
    <ligand>
        <name>Zn(2+)</name>
        <dbReference type="ChEBI" id="CHEBI:29105"/>
    </ligand>
</feature>
<dbReference type="RefSeq" id="WP_024894166.1">
    <property type="nucleotide sequence ID" value="NZ_LWRZ01000210.1"/>
</dbReference>
<organism evidence="7 8">
    <name type="scientific">Acidithiobacillus thiooxidans</name>
    <name type="common">Thiobacillus thiooxidans</name>
    <dbReference type="NCBI Taxonomy" id="930"/>
    <lineage>
        <taxon>Bacteria</taxon>
        <taxon>Pseudomonadati</taxon>
        <taxon>Pseudomonadota</taxon>
        <taxon>Acidithiobacillia</taxon>
        <taxon>Acidithiobacillales</taxon>
        <taxon>Acidithiobacillaceae</taxon>
        <taxon>Acidithiobacillus</taxon>
    </lineage>
</organism>
<accession>A0A1C2IPF2</accession>